<reference evidence="7 8" key="1">
    <citation type="submission" date="2020-06" db="EMBL/GenBank/DDBJ databases">
        <title>Nonomuraea sp. SMC257, a novel actinomycete isolated from soil.</title>
        <authorList>
            <person name="Chanama M."/>
        </authorList>
    </citation>
    <scope>NUCLEOTIDE SEQUENCE [LARGE SCALE GENOMIC DNA]</scope>
    <source>
        <strain evidence="7 8">SMC257</strain>
    </source>
</reference>
<comment type="similarity">
    <text evidence="5">Belongs to the metallo-dependent hydrolases superfamily. Phosphotriesterase family.</text>
</comment>
<dbReference type="Proteomes" id="UP000586042">
    <property type="component" value="Unassembled WGS sequence"/>
</dbReference>
<dbReference type="PIRSF" id="PIRSF016839">
    <property type="entry name" value="PhP"/>
    <property type="match status" value="1"/>
</dbReference>
<dbReference type="GO" id="GO:0016787">
    <property type="term" value="F:hydrolase activity"/>
    <property type="evidence" value="ECO:0007669"/>
    <property type="project" value="UniProtKB-KW"/>
</dbReference>
<evidence type="ECO:0000256" key="6">
    <source>
        <dbReference type="SAM" id="MobiDB-lite"/>
    </source>
</evidence>
<comment type="caution">
    <text evidence="7">The sequence shown here is derived from an EMBL/GenBank/DDBJ whole genome shotgun (WGS) entry which is preliminary data.</text>
</comment>
<feature type="binding site" description="via carbamate group" evidence="4">
    <location>
        <position position="144"/>
    </location>
    <ligand>
        <name>Zn(2+)</name>
        <dbReference type="ChEBI" id="CHEBI:29105"/>
        <label>1</label>
    </ligand>
</feature>
<dbReference type="PANTHER" id="PTHR10819">
    <property type="entry name" value="PHOSPHOTRIESTERASE-RELATED"/>
    <property type="match status" value="1"/>
</dbReference>
<comment type="cofactor">
    <cofactor evidence="4">
        <name>a divalent metal cation</name>
        <dbReference type="ChEBI" id="CHEBI:60240"/>
    </cofactor>
    <text evidence="4">Binds 2 divalent metal cations per subunit.</text>
</comment>
<dbReference type="SUPFAM" id="SSF51556">
    <property type="entry name" value="Metallo-dependent hydrolases"/>
    <property type="match status" value="1"/>
</dbReference>
<feature type="binding site" evidence="4">
    <location>
        <position position="177"/>
    </location>
    <ligand>
        <name>Zn(2+)</name>
        <dbReference type="ChEBI" id="CHEBI:29105"/>
        <label>2</label>
    </ligand>
</feature>
<evidence type="ECO:0000256" key="1">
    <source>
        <dbReference type="ARBA" id="ARBA00022723"/>
    </source>
</evidence>
<dbReference type="AlphaFoldDB" id="A0A7Y6I5V7"/>
<evidence type="ECO:0000313" key="8">
    <source>
        <dbReference type="Proteomes" id="UP000586042"/>
    </source>
</evidence>
<evidence type="ECO:0000256" key="2">
    <source>
        <dbReference type="ARBA" id="ARBA00022801"/>
    </source>
</evidence>
<feature type="binding site" evidence="4">
    <location>
        <position position="21"/>
    </location>
    <ligand>
        <name>Zn(2+)</name>
        <dbReference type="ChEBI" id="CHEBI:29105"/>
        <label>1</label>
    </ligand>
</feature>
<dbReference type="InterPro" id="IPR001559">
    <property type="entry name" value="Phosphotriesterase"/>
</dbReference>
<evidence type="ECO:0000256" key="5">
    <source>
        <dbReference type="PROSITE-ProRule" id="PRU00679"/>
    </source>
</evidence>
<dbReference type="InterPro" id="IPR032466">
    <property type="entry name" value="Metal_Hydrolase"/>
</dbReference>
<dbReference type="Pfam" id="PF02126">
    <property type="entry name" value="PTE"/>
    <property type="match status" value="1"/>
</dbReference>
<feature type="binding site" evidence="4">
    <location>
        <position position="262"/>
    </location>
    <ligand>
        <name>Zn(2+)</name>
        <dbReference type="ChEBI" id="CHEBI:29105"/>
        <label>1</label>
    </ligand>
</feature>
<name>A0A7Y6I5V7_9ACTN</name>
<feature type="binding site" description="via carbamate group" evidence="4">
    <location>
        <position position="144"/>
    </location>
    <ligand>
        <name>Zn(2+)</name>
        <dbReference type="ChEBI" id="CHEBI:29105"/>
        <label>2</label>
    </ligand>
</feature>
<proteinExistence type="inferred from homology"/>
<dbReference type="EMBL" id="JABWGN010000004">
    <property type="protein sequence ID" value="NUW31733.1"/>
    <property type="molecule type" value="Genomic_DNA"/>
</dbReference>
<keyword evidence="2" id="KW-0378">Hydrolase</keyword>
<keyword evidence="8" id="KW-1185">Reference proteome</keyword>
<keyword evidence="1 4" id="KW-0479">Metal-binding</keyword>
<gene>
    <name evidence="7" type="ORF">HTZ77_09870</name>
</gene>
<feature type="modified residue" description="N6-carboxylysine" evidence="3 5">
    <location>
        <position position="144"/>
    </location>
</feature>
<protein>
    <recommendedName>
        <fullName evidence="9">Phosphotriesterase-related protein</fullName>
    </recommendedName>
</protein>
<dbReference type="Gene3D" id="3.20.20.140">
    <property type="entry name" value="Metal-dependent hydrolases"/>
    <property type="match status" value="1"/>
</dbReference>
<dbReference type="RefSeq" id="WP_175589213.1">
    <property type="nucleotide sequence ID" value="NZ_JABWGN010000004.1"/>
</dbReference>
<feature type="binding site" evidence="4">
    <location>
        <position position="19"/>
    </location>
    <ligand>
        <name>Zn(2+)</name>
        <dbReference type="ChEBI" id="CHEBI:29105"/>
        <label>1</label>
    </ligand>
</feature>
<evidence type="ECO:0000256" key="4">
    <source>
        <dbReference type="PIRSR" id="PIRSR601559-51"/>
    </source>
</evidence>
<evidence type="ECO:0008006" key="9">
    <source>
        <dbReference type="Google" id="ProtNLM"/>
    </source>
</evidence>
<accession>A0A7Y6I5V7</accession>
<organism evidence="7 8">
    <name type="scientific">Nonomuraea montanisoli</name>
    <dbReference type="NCBI Taxonomy" id="2741721"/>
    <lineage>
        <taxon>Bacteria</taxon>
        <taxon>Bacillati</taxon>
        <taxon>Actinomycetota</taxon>
        <taxon>Actinomycetes</taxon>
        <taxon>Streptosporangiales</taxon>
        <taxon>Streptosporangiaceae</taxon>
        <taxon>Nonomuraea</taxon>
    </lineage>
</organism>
<dbReference type="PROSITE" id="PS51347">
    <property type="entry name" value="PHOSPHOTRIESTERASE_2"/>
    <property type="match status" value="1"/>
</dbReference>
<dbReference type="PANTHER" id="PTHR10819:SF3">
    <property type="entry name" value="PHOSPHOTRIESTERASE-RELATED PROTEIN"/>
    <property type="match status" value="1"/>
</dbReference>
<evidence type="ECO:0000313" key="7">
    <source>
        <dbReference type="EMBL" id="NUW31733.1"/>
    </source>
</evidence>
<feature type="binding site" evidence="4">
    <location>
        <position position="205"/>
    </location>
    <ligand>
        <name>Zn(2+)</name>
        <dbReference type="ChEBI" id="CHEBI:29105"/>
        <label>2</label>
    </ligand>
</feature>
<evidence type="ECO:0000256" key="3">
    <source>
        <dbReference type="PIRSR" id="PIRSR601559-50"/>
    </source>
</evidence>
<dbReference type="GO" id="GO:0008270">
    <property type="term" value="F:zinc ion binding"/>
    <property type="evidence" value="ECO:0007669"/>
    <property type="project" value="InterPro"/>
</dbReference>
<sequence length="336" mass="35457">MTVRTVLGDVEELGVTYAHEHLFMTGGWPVREEPDYRLDSLDAAVAEVSAARRLGLSAVVEMTPLGFGRSPSLMRELAERTGLHVVAVTGFHKSRYYADDHWLHRYAADEITELLVSEIELGMDEYGLVGPLVRRSPARAGAIKIATGYHALGRGVGRLVGAVAAAALATGVPVVSHCDKGTMGHELLDALAAEGVAADRVVLGHIDHNPDAGYLVSLAERGAYLAFDRPGRIKYGTDQEIVALVAELAGHGLGDRLLFGMDLARRSYWPSLGGGPGLTYLLERFVPRLEAAGLGEVAAAALTGNPGAAFALRGAGGRLRESPAGPPRVRPGSSTG</sequence>
<feature type="region of interest" description="Disordered" evidence="6">
    <location>
        <begin position="316"/>
        <end position="336"/>
    </location>
</feature>